<name>A0ABV4WN46_9CYAN</name>
<reference evidence="1 2" key="1">
    <citation type="submission" date="2024-09" db="EMBL/GenBank/DDBJ databases">
        <title>Floridaenema gen nov. (Aerosakkonemataceae, Aerosakkonematales ord. nov., Cyanobacteria) from benthic tropical and subtropical fresh waters, with the description of four new species.</title>
        <authorList>
            <person name="Moretto J.A."/>
            <person name="Berthold D.E."/>
            <person name="Lefler F.W."/>
            <person name="Huang I.-S."/>
            <person name="Laughinghouse H. IV."/>
        </authorList>
    </citation>
    <scope>NUCLEOTIDE SEQUENCE [LARGE SCALE GENOMIC DNA]</scope>
    <source>
        <strain evidence="1 2">BLCC-F167</strain>
    </source>
</reference>
<gene>
    <name evidence="1" type="ORF">ACE1CA_16560</name>
</gene>
<dbReference type="RefSeq" id="WP_413278538.1">
    <property type="nucleotide sequence ID" value="NZ_JBHFNT010000139.1"/>
</dbReference>
<dbReference type="PANTHER" id="PTHR47200:SF2">
    <property type="entry name" value="THYLAKOID LUMENAL 15 KDA PROTEIN 1, CHLOROPLASTIC"/>
    <property type="match status" value="1"/>
</dbReference>
<evidence type="ECO:0000313" key="2">
    <source>
        <dbReference type="Proteomes" id="UP001576780"/>
    </source>
</evidence>
<dbReference type="Gene3D" id="2.160.20.80">
    <property type="entry name" value="E3 ubiquitin-protein ligase SopA"/>
    <property type="match status" value="1"/>
</dbReference>
<organism evidence="1 2">
    <name type="scientific">Floridaenema evergladense BLCC-F167</name>
    <dbReference type="NCBI Taxonomy" id="3153639"/>
    <lineage>
        <taxon>Bacteria</taxon>
        <taxon>Bacillati</taxon>
        <taxon>Cyanobacteriota</taxon>
        <taxon>Cyanophyceae</taxon>
        <taxon>Oscillatoriophycideae</taxon>
        <taxon>Aerosakkonematales</taxon>
        <taxon>Aerosakkonemataceae</taxon>
        <taxon>Floridanema</taxon>
        <taxon>Floridanema evergladense</taxon>
    </lineage>
</organism>
<comment type="caution">
    <text evidence="1">The sequence shown here is derived from an EMBL/GenBank/DDBJ whole genome shotgun (WGS) entry which is preliminary data.</text>
</comment>
<accession>A0ABV4WN46</accession>
<dbReference type="Pfam" id="PF00805">
    <property type="entry name" value="Pentapeptide"/>
    <property type="match status" value="2"/>
</dbReference>
<protein>
    <submittedName>
        <fullName evidence="1">Pentapeptide repeat-containing protein</fullName>
    </submittedName>
</protein>
<dbReference type="Proteomes" id="UP001576780">
    <property type="component" value="Unassembled WGS sequence"/>
</dbReference>
<dbReference type="SUPFAM" id="SSF141571">
    <property type="entry name" value="Pentapeptide repeat-like"/>
    <property type="match status" value="1"/>
</dbReference>
<dbReference type="EMBL" id="JBHFNT010000139">
    <property type="protein sequence ID" value="MFB2836146.1"/>
    <property type="molecule type" value="Genomic_DNA"/>
</dbReference>
<proteinExistence type="predicted"/>
<evidence type="ECO:0000313" key="1">
    <source>
        <dbReference type="EMBL" id="MFB2836146.1"/>
    </source>
</evidence>
<dbReference type="PANTHER" id="PTHR47200">
    <property type="entry name" value="THYLAKOID LUMENAL 15 KDA PROTEIN 1, CHLOROPLASTIC"/>
    <property type="match status" value="1"/>
</dbReference>
<dbReference type="InterPro" id="IPR044213">
    <property type="entry name" value="At2g44920-like"/>
</dbReference>
<sequence length="182" mass="19839">MVLPFPTIIKSIWLRLLTAILTLILACLWVMLSATPVAVAQEKTVNYAKTKLEYRDFSNTDLEGAVFAAAKMKGINFQNSNLNLAIMTQGIMLEANLEGASLAGALVDSVVLNKANLKNAIFTAAIMVDTSFKDADITGADFTDAIIDRYEVKLLCQRAAGVNPVTKVSTKESLDCDYFSRH</sequence>
<keyword evidence="2" id="KW-1185">Reference proteome</keyword>
<dbReference type="InterPro" id="IPR001646">
    <property type="entry name" value="5peptide_repeat"/>
</dbReference>